<evidence type="ECO:0000313" key="3">
    <source>
        <dbReference type="Proteomes" id="UP001148786"/>
    </source>
</evidence>
<organism evidence="2 3">
    <name type="scientific">Agrocybe chaxingu</name>
    <dbReference type="NCBI Taxonomy" id="84603"/>
    <lineage>
        <taxon>Eukaryota</taxon>
        <taxon>Fungi</taxon>
        <taxon>Dikarya</taxon>
        <taxon>Basidiomycota</taxon>
        <taxon>Agaricomycotina</taxon>
        <taxon>Agaricomycetes</taxon>
        <taxon>Agaricomycetidae</taxon>
        <taxon>Agaricales</taxon>
        <taxon>Agaricineae</taxon>
        <taxon>Strophariaceae</taxon>
        <taxon>Agrocybe</taxon>
    </lineage>
</organism>
<evidence type="ECO:0000256" key="1">
    <source>
        <dbReference type="SAM" id="Coils"/>
    </source>
</evidence>
<feature type="coiled-coil region" evidence="1">
    <location>
        <begin position="20"/>
        <end position="79"/>
    </location>
</feature>
<proteinExistence type="predicted"/>
<gene>
    <name evidence="2" type="ORF">NLJ89_g6500</name>
</gene>
<name>A0A9W8MVY3_9AGAR</name>
<protein>
    <submittedName>
        <fullName evidence="2">Uncharacterized protein</fullName>
    </submittedName>
</protein>
<reference evidence="2" key="1">
    <citation type="submission" date="2022-07" db="EMBL/GenBank/DDBJ databases">
        <title>Genome Sequence of Agrocybe chaxingu.</title>
        <authorList>
            <person name="Buettner E."/>
        </authorList>
    </citation>
    <scope>NUCLEOTIDE SEQUENCE</scope>
    <source>
        <strain evidence="2">MP-N11</strain>
    </source>
</reference>
<dbReference type="Proteomes" id="UP001148786">
    <property type="component" value="Unassembled WGS sequence"/>
</dbReference>
<dbReference type="AlphaFoldDB" id="A0A9W8MVY3"/>
<evidence type="ECO:0000313" key="2">
    <source>
        <dbReference type="EMBL" id="KAJ3507086.1"/>
    </source>
</evidence>
<keyword evidence="3" id="KW-1185">Reference proteome</keyword>
<sequence>MSQSHPAAGKVQQNAYKMLLDAANITNENAKIEKAKLASENIEAERGLVILKVDKGTEVAKAQMEVAKVQTEAARIQLEVKRARLSKGAEKLAQPWAAPFASNSLIHELWMSTPGMAPMMR</sequence>
<accession>A0A9W8MVY3</accession>
<comment type="caution">
    <text evidence="2">The sequence shown here is derived from an EMBL/GenBank/DDBJ whole genome shotgun (WGS) entry which is preliminary data.</text>
</comment>
<dbReference type="EMBL" id="JANKHO010000696">
    <property type="protein sequence ID" value="KAJ3507086.1"/>
    <property type="molecule type" value="Genomic_DNA"/>
</dbReference>
<keyword evidence="1" id="KW-0175">Coiled coil</keyword>